<protein>
    <submittedName>
        <fullName evidence="1">Uncharacterized protein</fullName>
    </submittedName>
</protein>
<evidence type="ECO:0000313" key="2">
    <source>
        <dbReference type="Proteomes" id="UP000740926"/>
    </source>
</evidence>
<organism evidence="1 2">
    <name type="scientific">Rhizopus delemar</name>
    <dbReference type="NCBI Taxonomy" id="936053"/>
    <lineage>
        <taxon>Eukaryota</taxon>
        <taxon>Fungi</taxon>
        <taxon>Fungi incertae sedis</taxon>
        <taxon>Mucoromycota</taxon>
        <taxon>Mucoromycotina</taxon>
        <taxon>Mucoromycetes</taxon>
        <taxon>Mucorales</taxon>
        <taxon>Mucorineae</taxon>
        <taxon>Rhizopodaceae</taxon>
        <taxon>Rhizopus</taxon>
    </lineage>
</organism>
<evidence type="ECO:0000313" key="1">
    <source>
        <dbReference type="EMBL" id="KAG1534664.1"/>
    </source>
</evidence>
<gene>
    <name evidence="1" type="ORF">G6F50_015501</name>
</gene>
<accession>A0A9P6XYG7</accession>
<dbReference type="Proteomes" id="UP000740926">
    <property type="component" value="Unassembled WGS sequence"/>
</dbReference>
<dbReference type="EMBL" id="JAANIU010008628">
    <property type="protein sequence ID" value="KAG1534664.1"/>
    <property type="molecule type" value="Genomic_DNA"/>
</dbReference>
<sequence>MLSLLDLAFGGHPRASTTVFKHLTSTPSMHVRAHTLVLKMIIRVHHLPDDCLLAKLIPFVTAAPIKSRFRWPTLLRQNPLWSNSRYTGGYTSVDDRLAHLSTDARVKKSVLAYRTDLLQHILGRPDPPVLLSACRPSIGSHPPMAYGVAPCSSYRL</sequence>
<reference evidence="1 2" key="1">
    <citation type="journal article" date="2020" name="Microb. Genom.">
        <title>Genetic diversity of clinical and environmental Mucorales isolates obtained from an investigation of mucormycosis cases among solid organ transplant recipients.</title>
        <authorList>
            <person name="Nguyen M.H."/>
            <person name="Kaul D."/>
            <person name="Muto C."/>
            <person name="Cheng S.J."/>
            <person name="Richter R.A."/>
            <person name="Bruno V.M."/>
            <person name="Liu G."/>
            <person name="Beyhan S."/>
            <person name="Sundermann A.J."/>
            <person name="Mounaud S."/>
            <person name="Pasculle A.W."/>
            <person name="Nierman W.C."/>
            <person name="Driscoll E."/>
            <person name="Cumbie R."/>
            <person name="Clancy C.J."/>
            <person name="Dupont C.L."/>
        </authorList>
    </citation>
    <scope>NUCLEOTIDE SEQUENCE [LARGE SCALE GENOMIC DNA]</scope>
    <source>
        <strain evidence="1 2">GL24</strain>
    </source>
</reference>
<name>A0A9P6XYG7_9FUNG</name>
<comment type="caution">
    <text evidence="1">The sequence shown here is derived from an EMBL/GenBank/DDBJ whole genome shotgun (WGS) entry which is preliminary data.</text>
</comment>
<dbReference type="AlphaFoldDB" id="A0A9P6XYG7"/>
<proteinExistence type="predicted"/>
<keyword evidence="2" id="KW-1185">Reference proteome</keyword>